<comment type="caution">
    <text evidence="2">The sequence shown here is derived from an EMBL/GenBank/DDBJ whole genome shotgun (WGS) entry which is preliminary data.</text>
</comment>
<name>J9EE98_WUCBA</name>
<evidence type="ECO:0000256" key="1">
    <source>
        <dbReference type="SAM" id="MobiDB-lite"/>
    </source>
</evidence>
<gene>
    <name evidence="2" type="ORF">WUBG_08588</name>
</gene>
<protein>
    <submittedName>
        <fullName evidence="2">Uncharacterized protein</fullName>
    </submittedName>
</protein>
<feature type="region of interest" description="Disordered" evidence="1">
    <location>
        <begin position="125"/>
        <end position="154"/>
    </location>
</feature>
<proteinExistence type="predicted"/>
<sequence>MKANDRKKSEDYKNDYETCEESSVDTAEMVSPREKEKDKRKMDYDKVFDKLDVSSVAAVGIVSPGMEEDKKCKMPAHGHSLSPKNESKSLKIQKSNEIAQQATFLTIYETEVEKDDNKDNQMVEVNEDESEKGKQNDAVIDNDNTMIDSSDYDDDDRSIYFSIRSMKEMNNCQNSDDESVYFTVPSTTANNDPTIT</sequence>
<evidence type="ECO:0000313" key="3">
    <source>
        <dbReference type="Proteomes" id="UP000004810"/>
    </source>
</evidence>
<dbReference type="EMBL" id="ADBV01004453">
    <property type="protein sequence ID" value="EJW80503.1"/>
    <property type="molecule type" value="Genomic_DNA"/>
</dbReference>
<organism evidence="2 3">
    <name type="scientific">Wuchereria bancrofti</name>
    <dbReference type="NCBI Taxonomy" id="6293"/>
    <lineage>
        <taxon>Eukaryota</taxon>
        <taxon>Metazoa</taxon>
        <taxon>Ecdysozoa</taxon>
        <taxon>Nematoda</taxon>
        <taxon>Chromadorea</taxon>
        <taxon>Rhabditida</taxon>
        <taxon>Spirurina</taxon>
        <taxon>Spiruromorpha</taxon>
        <taxon>Filarioidea</taxon>
        <taxon>Onchocercidae</taxon>
        <taxon>Wuchereria</taxon>
    </lineage>
</organism>
<dbReference type="AlphaFoldDB" id="J9EE98"/>
<feature type="region of interest" description="Disordered" evidence="1">
    <location>
        <begin position="1"/>
        <end position="41"/>
    </location>
</feature>
<feature type="compositionally biased region" description="Basic and acidic residues" evidence="1">
    <location>
        <begin position="31"/>
        <end position="41"/>
    </location>
</feature>
<accession>J9EE98</accession>
<dbReference type="Proteomes" id="UP000004810">
    <property type="component" value="Unassembled WGS sequence"/>
</dbReference>
<evidence type="ECO:0000313" key="2">
    <source>
        <dbReference type="EMBL" id="EJW80503.1"/>
    </source>
</evidence>
<feature type="compositionally biased region" description="Basic and acidic residues" evidence="1">
    <location>
        <begin position="1"/>
        <end position="16"/>
    </location>
</feature>
<reference evidence="3" key="1">
    <citation type="submission" date="2012-08" db="EMBL/GenBank/DDBJ databases">
        <title>The Genome Sequence of Wuchereria bancrofti.</title>
        <authorList>
            <person name="Nutman T.B."/>
            <person name="Fink D.L."/>
            <person name="Russ C."/>
            <person name="Young S."/>
            <person name="Zeng Q."/>
            <person name="Koehrsen M."/>
            <person name="Alvarado L."/>
            <person name="Berlin A."/>
            <person name="Chapman S.B."/>
            <person name="Chen Z."/>
            <person name="Freedman E."/>
            <person name="Gellesch M."/>
            <person name="Goldberg J."/>
            <person name="Griggs A."/>
            <person name="Gujja S."/>
            <person name="Heilman E.R."/>
            <person name="Heiman D."/>
            <person name="Hepburn T."/>
            <person name="Howarth C."/>
            <person name="Jen D."/>
            <person name="Larson L."/>
            <person name="Lewis B."/>
            <person name="Mehta T."/>
            <person name="Park D."/>
            <person name="Pearson M."/>
            <person name="Roberts A."/>
            <person name="Saif S."/>
            <person name="Shea T."/>
            <person name="Shenoy N."/>
            <person name="Sisk P."/>
            <person name="Stolte C."/>
            <person name="Sykes S."/>
            <person name="Walk T."/>
            <person name="White J."/>
            <person name="Yandava C."/>
            <person name="Haas B."/>
            <person name="Henn M.R."/>
            <person name="Nusbaum C."/>
            <person name="Birren B."/>
        </authorList>
    </citation>
    <scope>NUCLEOTIDE SEQUENCE [LARGE SCALE GENOMIC DNA]</scope>
    <source>
        <strain evidence="3">NA</strain>
    </source>
</reference>
<feature type="region of interest" description="Disordered" evidence="1">
    <location>
        <begin position="68"/>
        <end position="89"/>
    </location>
</feature>